<evidence type="ECO:0000313" key="2">
    <source>
        <dbReference type="EMBL" id="POI27010.1"/>
    </source>
</evidence>
<dbReference type="AlphaFoldDB" id="A0A2P4SSC2"/>
<proteinExistence type="predicted"/>
<gene>
    <name evidence="2" type="ORF">CIB84_009240</name>
</gene>
<feature type="non-terminal residue" evidence="2">
    <location>
        <position position="1"/>
    </location>
</feature>
<sequence>SLSPTCPHIPLAPREGCPQLCPCPGLRSVGSPCWQHTKRGEQRPMMSPERECEEQRSRGATGDLLHSDLISFGSSLALGTRLTLQGGGGRYHQTHVLQFGMPTRPPSSLQLAVITSSLFKELRFWLHRCPAPFSWTRTFTPLSPGGPRSPGKPIRLPSIVSACGHSMVRAGIQGTPERSPSGTILPKPPCQGTRHEHPSLEASAGTSWGQSPAASTTYLGPWGAWGAWQAISALVRRKTDGASPECSVHGAYVLWRAEGQRGLHSHYSLPAHPGRPSHPGHPAERRWGGLMELSPSLEAMSPCPQPCTHLLTRPASLPQLASPARHPWDARLSWLPRLPWWSLQAPLAHSPAWGALGTRGTLVPFVTFGSSLTREA</sequence>
<dbReference type="OrthoDB" id="10590839at2759"/>
<reference evidence="2 3" key="1">
    <citation type="submission" date="2018-01" db="EMBL/GenBank/DDBJ databases">
        <title>Comparison of the Chinese Bamboo Partridge and Red Junglefowl genome sequences highlights the importance of demography in genome evolution.</title>
        <authorList>
            <person name="Tiley G.P."/>
            <person name="Kimball R.T."/>
            <person name="Braun E.L."/>
            <person name="Burleigh J.G."/>
        </authorList>
    </citation>
    <scope>NUCLEOTIDE SEQUENCE [LARGE SCALE GENOMIC DNA]</scope>
    <source>
        <strain evidence="2">RTK389</strain>
        <tissue evidence="2">Blood</tissue>
    </source>
</reference>
<name>A0A2P4SSC2_BAMTH</name>
<feature type="compositionally biased region" description="Basic and acidic residues" evidence="1">
    <location>
        <begin position="38"/>
        <end position="57"/>
    </location>
</feature>
<keyword evidence="3" id="KW-1185">Reference proteome</keyword>
<comment type="caution">
    <text evidence="2">The sequence shown here is derived from an EMBL/GenBank/DDBJ whole genome shotgun (WGS) entry which is preliminary data.</text>
</comment>
<feature type="region of interest" description="Disordered" evidence="1">
    <location>
        <begin position="173"/>
        <end position="208"/>
    </location>
</feature>
<organism evidence="2 3">
    <name type="scientific">Bambusicola thoracicus</name>
    <name type="common">Chinese bamboo-partridge</name>
    <name type="synonym">Perdix thoracica</name>
    <dbReference type="NCBI Taxonomy" id="9083"/>
    <lineage>
        <taxon>Eukaryota</taxon>
        <taxon>Metazoa</taxon>
        <taxon>Chordata</taxon>
        <taxon>Craniata</taxon>
        <taxon>Vertebrata</taxon>
        <taxon>Euteleostomi</taxon>
        <taxon>Archelosauria</taxon>
        <taxon>Archosauria</taxon>
        <taxon>Dinosauria</taxon>
        <taxon>Saurischia</taxon>
        <taxon>Theropoda</taxon>
        <taxon>Coelurosauria</taxon>
        <taxon>Aves</taxon>
        <taxon>Neognathae</taxon>
        <taxon>Galloanserae</taxon>
        <taxon>Galliformes</taxon>
        <taxon>Phasianidae</taxon>
        <taxon>Perdicinae</taxon>
        <taxon>Bambusicola</taxon>
    </lineage>
</organism>
<evidence type="ECO:0000256" key="1">
    <source>
        <dbReference type="SAM" id="MobiDB-lite"/>
    </source>
</evidence>
<evidence type="ECO:0000313" key="3">
    <source>
        <dbReference type="Proteomes" id="UP000237246"/>
    </source>
</evidence>
<feature type="region of interest" description="Disordered" evidence="1">
    <location>
        <begin position="35"/>
        <end position="59"/>
    </location>
</feature>
<dbReference type="EMBL" id="PPHD01025832">
    <property type="protein sequence ID" value="POI27010.1"/>
    <property type="molecule type" value="Genomic_DNA"/>
</dbReference>
<accession>A0A2P4SSC2</accession>
<protein>
    <submittedName>
        <fullName evidence="2">Uncharacterized protein</fullName>
    </submittedName>
</protein>
<dbReference type="Proteomes" id="UP000237246">
    <property type="component" value="Unassembled WGS sequence"/>
</dbReference>